<proteinExistence type="predicted"/>
<protein>
    <submittedName>
        <fullName evidence="2">Uncharacterized protein</fullName>
    </submittedName>
</protein>
<name>A0A1M3TQ33_ASPLC</name>
<evidence type="ECO:0000313" key="3">
    <source>
        <dbReference type="Proteomes" id="UP000184063"/>
    </source>
</evidence>
<evidence type="ECO:0000256" key="1">
    <source>
        <dbReference type="SAM" id="MobiDB-lite"/>
    </source>
</evidence>
<organism evidence="2 3">
    <name type="scientific">Aspergillus luchuensis (strain CBS 106.47)</name>
    <dbReference type="NCBI Taxonomy" id="1137211"/>
    <lineage>
        <taxon>Eukaryota</taxon>
        <taxon>Fungi</taxon>
        <taxon>Dikarya</taxon>
        <taxon>Ascomycota</taxon>
        <taxon>Pezizomycotina</taxon>
        <taxon>Eurotiomycetes</taxon>
        <taxon>Eurotiomycetidae</taxon>
        <taxon>Eurotiales</taxon>
        <taxon>Aspergillaceae</taxon>
        <taxon>Aspergillus</taxon>
        <taxon>Aspergillus subgen. Circumdati</taxon>
    </lineage>
</organism>
<feature type="region of interest" description="Disordered" evidence="1">
    <location>
        <begin position="80"/>
        <end position="101"/>
    </location>
</feature>
<gene>
    <name evidence="2" type="ORF">ASPFODRAFT_44558</name>
</gene>
<sequence length="101" mass="11437">MASKKPSAVGLELRKPQQTFIERAGHRGSTQFHLIRPWRCPVWNSMLPRRSRFSPCHDHVEPGNHSGAGAVFSHRGCHSLPILKRRRGPNEKKKPIQSNGI</sequence>
<feature type="non-terminal residue" evidence="2">
    <location>
        <position position="101"/>
    </location>
</feature>
<accession>A0A1M3TQ33</accession>
<dbReference type="AlphaFoldDB" id="A0A1M3TQ33"/>
<reference evidence="3" key="1">
    <citation type="journal article" date="2017" name="Genome Biol.">
        <title>Comparative genomics reveals high biological diversity and specific adaptations in the industrially and medically important fungal genus Aspergillus.</title>
        <authorList>
            <person name="de Vries R.P."/>
            <person name="Riley R."/>
            <person name="Wiebenga A."/>
            <person name="Aguilar-Osorio G."/>
            <person name="Amillis S."/>
            <person name="Uchima C.A."/>
            <person name="Anderluh G."/>
            <person name="Asadollahi M."/>
            <person name="Askin M."/>
            <person name="Barry K."/>
            <person name="Battaglia E."/>
            <person name="Bayram O."/>
            <person name="Benocci T."/>
            <person name="Braus-Stromeyer S.A."/>
            <person name="Caldana C."/>
            <person name="Canovas D."/>
            <person name="Cerqueira G.C."/>
            <person name="Chen F."/>
            <person name="Chen W."/>
            <person name="Choi C."/>
            <person name="Clum A."/>
            <person name="Dos Santos R.A."/>
            <person name="Damasio A.R."/>
            <person name="Diallinas G."/>
            <person name="Emri T."/>
            <person name="Fekete E."/>
            <person name="Flipphi M."/>
            <person name="Freyberg S."/>
            <person name="Gallo A."/>
            <person name="Gournas C."/>
            <person name="Habgood R."/>
            <person name="Hainaut M."/>
            <person name="Harispe M.L."/>
            <person name="Henrissat B."/>
            <person name="Hilden K.S."/>
            <person name="Hope R."/>
            <person name="Hossain A."/>
            <person name="Karabika E."/>
            <person name="Karaffa L."/>
            <person name="Karanyi Z."/>
            <person name="Krasevec N."/>
            <person name="Kuo A."/>
            <person name="Kusch H."/>
            <person name="LaButti K."/>
            <person name="Lagendijk E.L."/>
            <person name="Lapidus A."/>
            <person name="Levasseur A."/>
            <person name="Lindquist E."/>
            <person name="Lipzen A."/>
            <person name="Logrieco A.F."/>
            <person name="MacCabe A."/>
            <person name="Maekelae M.R."/>
            <person name="Malavazi I."/>
            <person name="Melin P."/>
            <person name="Meyer V."/>
            <person name="Mielnichuk N."/>
            <person name="Miskei M."/>
            <person name="Molnar A.P."/>
            <person name="Mule G."/>
            <person name="Ngan C.Y."/>
            <person name="Orejas M."/>
            <person name="Orosz E."/>
            <person name="Ouedraogo J.P."/>
            <person name="Overkamp K.M."/>
            <person name="Park H.-S."/>
            <person name="Perrone G."/>
            <person name="Piumi F."/>
            <person name="Punt P.J."/>
            <person name="Ram A.F."/>
            <person name="Ramon A."/>
            <person name="Rauscher S."/>
            <person name="Record E."/>
            <person name="Riano-Pachon D.M."/>
            <person name="Robert V."/>
            <person name="Roehrig J."/>
            <person name="Ruller R."/>
            <person name="Salamov A."/>
            <person name="Salih N.S."/>
            <person name="Samson R.A."/>
            <person name="Sandor E."/>
            <person name="Sanguinetti M."/>
            <person name="Schuetze T."/>
            <person name="Sepcic K."/>
            <person name="Shelest E."/>
            <person name="Sherlock G."/>
            <person name="Sophianopoulou V."/>
            <person name="Squina F.M."/>
            <person name="Sun H."/>
            <person name="Susca A."/>
            <person name="Todd R.B."/>
            <person name="Tsang A."/>
            <person name="Unkles S.E."/>
            <person name="van de Wiele N."/>
            <person name="van Rossen-Uffink D."/>
            <person name="Oliveira J.V."/>
            <person name="Vesth T.C."/>
            <person name="Visser J."/>
            <person name="Yu J.-H."/>
            <person name="Zhou M."/>
            <person name="Andersen M.R."/>
            <person name="Archer D.B."/>
            <person name="Baker S.E."/>
            <person name="Benoit I."/>
            <person name="Brakhage A.A."/>
            <person name="Braus G.H."/>
            <person name="Fischer R."/>
            <person name="Frisvad J.C."/>
            <person name="Goldman G.H."/>
            <person name="Houbraken J."/>
            <person name="Oakley B."/>
            <person name="Pocsi I."/>
            <person name="Scazzocchio C."/>
            <person name="Seiboth B."/>
            <person name="vanKuyk P.A."/>
            <person name="Wortman J."/>
            <person name="Dyer P.S."/>
            <person name="Grigoriev I.V."/>
        </authorList>
    </citation>
    <scope>NUCLEOTIDE SEQUENCE [LARGE SCALE GENOMIC DNA]</scope>
    <source>
        <strain evidence="3">CBS 106.47</strain>
    </source>
</reference>
<dbReference type="VEuPathDB" id="FungiDB:ASPFODRAFT_44558"/>
<dbReference type="EMBL" id="KV878239">
    <property type="protein sequence ID" value="OJZ88811.1"/>
    <property type="molecule type" value="Genomic_DNA"/>
</dbReference>
<dbReference type="Proteomes" id="UP000184063">
    <property type="component" value="Unassembled WGS sequence"/>
</dbReference>
<evidence type="ECO:0000313" key="2">
    <source>
        <dbReference type="EMBL" id="OJZ88811.1"/>
    </source>
</evidence>